<gene>
    <name evidence="2" type="ORF">EJ06DRAFT_8661</name>
</gene>
<dbReference type="Proteomes" id="UP000799640">
    <property type="component" value="Unassembled WGS sequence"/>
</dbReference>
<accession>A0A6G1I9Z7</accession>
<name>A0A6G1I9Z7_9PEZI</name>
<protein>
    <submittedName>
        <fullName evidence="2">Uncharacterized protein</fullName>
    </submittedName>
</protein>
<feature type="region of interest" description="Disordered" evidence="1">
    <location>
        <begin position="34"/>
        <end position="53"/>
    </location>
</feature>
<feature type="compositionally biased region" description="Polar residues" evidence="1">
    <location>
        <begin position="129"/>
        <end position="146"/>
    </location>
</feature>
<dbReference type="EMBL" id="ML996687">
    <property type="protein sequence ID" value="KAF2405004.1"/>
    <property type="molecule type" value="Genomic_DNA"/>
</dbReference>
<feature type="compositionally biased region" description="Polar residues" evidence="1">
    <location>
        <begin position="90"/>
        <end position="100"/>
    </location>
</feature>
<organism evidence="2 3">
    <name type="scientific">Trichodelitschia bisporula</name>
    <dbReference type="NCBI Taxonomy" id="703511"/>
    <lineage>
        <taxon>Eukaryota</taxon>
        <taxon>Fungi</taxon>
        <taxon>Dikarya</taxon>
        <taxon>Ascomycota</taxon>
        <taxon>Pezizomycotina</taxon>
        <taxon>Dothideomycetes</taxon>
        <taxon>Dothideomycetes incertae sedis</taxon>
        <taxon>Phaeotrichales</taxon>
        <taxon>Phaeotrichaceae</taxon>
        <taxon>Trichodelitschia</taxon>
    </lineage>
</organism>
<keyword evidence="3" id="KW-1185">Reference proteome</keyword>
<proteinExistence type="predicted"/>
<feature type="region of interest" description="Disordered" evidence="1">
    <location>
        <begin position="90"/>
        <end position="194"/>
    </location>
</feature>
<dbReference type="AlphaFoldDB" id="A0A6G1I9Z7"/>
<sequence>MRDLMYYTQSHPHLTVTQALSSLVESYPPLPAQANPHMQQQPQQGQQIGYAPNGLPEQFQQFQPGARMPHSQAMGRHPSEGFVMSPAMQSSLLPGSQANGSPHMGQMGLANAHTPSPAHVHMAPPMVAQVSQQGSTTGASSNTSPSGGAGGVKRRRSTAQVTKMEPDENNEVNGVMPKVKPSPRMNNHKRLKGS</sequence>
<evidence type="ECO:0000256" key="1">
    <source>
        <dbReference type="SAM" id="MobiDB-lite"/>
    </source>
</evidence>
<evidence type="ECO:0000313" key="3">
    <source>
        <dbReference type="Proteomes" id="UP000799640"/>
    </source>
</evidence>
<dbReference type="OrthoDB" id="774557at2759"/>
<reference evidence="2" key="1">
    <citation type="journal article" date="2020" name="Stud. Mycol.">
        <title>101 Dothideomycetes genomes: a test case for predicting lifestyles and emergence of pathogens.</title>
        <authorList>
            <person name="Haridas S."/>
            <person name="Albert R."/>
            <person name="Binder M."/>
            <person name="Bloem J."/>
            <person name="Labutti K."/>
            <person name="Salamov A."/>
            <person name="Andreopoulos B."/>
            <person name="Baker S."/>
            <person name="Barry K."/>
            <person name="Bills G."/>
            <person name="Bluhm B."/>
            <person name="Cannon C."/>
            <person name="Castanera R."/>
            <person name="Culley D."/>
            <person name="Daum C."/>
            <person name="Ezra D."/>
            <person name="Gonzalez J."/>
            <person name="Henrissat B."/>
            <person name="Kuo A."/>
            <person name="Liang C."/>
            <person name="Lipzen A."/>
            <person name="Lutzoni F."/>
            <person name="Magnuson J."/>
            <person name="Mondo S."/>
            <person name="Nolan M."/>
            <person name="Ohm R."/>
            <person name="Pangilinan J."/>
            <person name="Park H.-J."/>
            <person name="Ramirez L."/>
            <person name="Alfaro M."/>
            <person name="Sun H."/>
            <person name="Tritt A."/>
            <person name="Yoshinaga Y."/>
            <person name="Zwiers L.-H."/>
            <person name="Turgeon B."/>
            <person name="Goodwin S."/>
            <person name="Spatafora J."/>
            <person name="Crous P."/>
            <person name="Grigoriev I."/>
        </authorList>
    </citation>
    <scope>NUCLEOTIDE SEQUENCE</scope>
    <source>
        <strain evidence="2">CBS 262.69</strain>
    </source>
</reference>
<evidence type="ECO:0000313" key="2">
    <source>
        <dbReference type="EMBL" id="KAF2405004.1"/>
    </source>
</evidence>